<dbReference type="InterPro" id="IPR000058">
    <property type="entry name" value="Znf_AN1"/>
</dbReference>
<keyword evidence="1" id="KW-0479">Metal-binding</keyword>
<dbReference type="EMBL" id="JARBDR010000917">
    <property type="protein sequence ID" value="KAJ8303596.1"/>
    <property type="molecule type" value="Genomic_DNA"/>
</dbReference>
<dbReference type="Proteomes" id="UP001217089">
    <property type="component" value="Unassembled WGS sequence"/>
</dbReference>
<organism evidence="6 7">
    <name type="scientific">Tegillarca granosa</name>
    <name type="common">Malaysian cockle</name>
    <name type="synonym">Anadara granosa</name>
    <dbReference type="NCBI Taxonomy" id="220873"/>
    <lineage>
        <taxon>Eukaryota</taxon>
        <taxon>Metazoa</taxon>
        <taxon>Spiralia</taxon>
        <taxon>Lophotrochozoa</taxon>
        <taxon>Mollusca</taxon>
        <taxon>Bivalvia</taxon>
        <taxon>Autobranchia</taxon>
        <taxon>Pteriomorphia</taxon>
        <taxon>Arcoida</taxon>
        <taxon>Arcoidea</taxon>
        <taxon>Arcidae</taxon>
        <taxon>Tegillarca</taxon>
    </lineage>
</organism>
<evidence type="ECO:0000256" key="2">
    <source>
        <dbReference type="ARBA" id="ARBA00022771"/>
    </source>
</evidence>
<comment type="caution">
    <text evidence="6">The sequence shown here is derived from an EMBL/GenBank/DDBJ whole genome shotgun (WGS) entry which is preliminary data.</text>
</comment>
<dbReference type="Pfam" id="PF01428">
    <property type="entry name" value="zf-AN1"/>
    <property type="match status" value="1"/>
</dbReference>
<keyword evidence="3" id="KW-0862">Zinc</keyword>
<evidence type="ECO:0000256" key="4">
    <source>
        <dbReference type="PROSITE-ProRule" id="PRU00449"/>
    </source>
</evidence>
<feature type="domain" description="AN1-type" evidence="5">
    <location>
        <begin position="60"/>
        <end position="108"/>
    </location>
</feature>
<protein>
    <recommendedName>
        <fullName evidence="5">AN1-type domain-containing protein</fullName>
    </recommendedName>
</protein>
<name>A0ABQ9EIA7_TEGGR</name>
<dbReference type="PANTHER" id="PTHR14677:SF37">
    <property type="entry name" value="AN1-TYPE ZINC FINGER PROTEIN 1"/>
    <property type="match status" value="1"/>
</dbReference>
<evidence type="ECO:0000313" key="6">
    <source>
        <dbReference type="EMBL" id="KAJ8303596.1"/>
    </source>
</evidence>
<evidence type="ECO:0000313" key="7">
    <source>
        <dbReference type="Proteomes" id="UP001217089"/>
    </source>
</evidence>
<reference evidence="6 7" key="1">
    <citation type="submission" date="2022-12" db="EMBL/GenBank/DDBJ databases">
        <title>Chromosome-level genome of Tegillarca granosa.</title>
        <authorList>
            <person name="Kim J."/>
        </authorList>
    </citation>
    <scope>NUCLEOTIDE SEQUENCE [LARGE SCALE GENOMIC DNA]</scope>
    <source>
        <strain evidence="6">Teg-2019</strain>
        <tissue evidence="6">Adductor muscle</tissue>
    </source>
</reference>
<sequence length="230" mass="26558">MINWYAGRLHCCSCGMLADSLTDHVCWLIPLLIICLDHKFPDDHQCCKSNIKEATGEYTGTKSYKCSFEDCERHELLPVLCDQCTRNFCLQHRHQQDHKCDKQDTSPSKPSKTAEHVQQIIASKQDKIPQNKLRGRKSSKTAAKVALMKMKMAAVGEKGIPETDKVYLQIYLPQGGENKTKPMFFSKVGGILQETENQRQWRIVKIKSYDMRHGDHYLCRSDEYHRKLPK</sequence>
<dbReference type="SMART" id="SM00154">
    <property type="entry name" value="ZnF_AN1"/>
    <property type="match status" value="1"/>
</dbReference>
<dbReference type="PANTHER" id="PTHR14677">
    <property type="entry name" value="ARSENITE INDUCUBLE RNA ASSOCIATED PROTEIN AIP-1-RELATED"/>
    <property type="match status" value="1"/>
</dbReference>
<accession>A0ABQ9EIA7</accession>
<evidence type="ECO:0000259" key="5">
    <source>
        <dbReference type="PROSITE" id="PS51039"/>
    </source>
</evidence>
<proteinExistence type="predicted"/>
<dbReference type="InterPro" id="IPR035896">
    <property type="entry name" value="AN1-like_Znf"/>
</dbReference>
<keyword evidence="2 4" id="KW-0863">Zinc-finger</keyword>
<dbReference type="PROSITE" id="PS51039">
    <property type="entry name" value="ZF_AN1"/>
    <property type="match status" value="1"/>
</dbReference>
<evidence type="ECO:0000256" key="1">
    <source>
        <dbReference type="ARBA" id="ARBA00022723"/>
    </source>
</evidence>
<evidence type="ECO:0000256" key="3">
    <source>
        <dbReference type="ARBA" id="ARBA00022833"/>
    </source>
</evidence>
<dbReference type="Gene3D" id="4.10.1110.10">
    <property type="entry name" value="AN1-like Zinc finger"/>
    <property type="match status" value="1"/>
</dbReference>
<dbReference type="SUPFAM" id="SSF118310">
    <property type="entry name" value="AN1-like Zinc finger"/>
    <property type="match status" value="1"/>
</dbReference>
<gene>
    <name evidence="6" type="ORF">KUTeg_019992</name>
</gene>
<keyword evidence="7" id="KW-1185">Reference proteome</keyword>